<dbReference type="EMBL" id="KR029586">
    <property type="protein sequence ID" value="AKH46754.1"/>
    <property type="molecule type" value="Genomic_DNA"/>
</dbReference>
<sequence length="56" mass="5870">MTSLAFTLFVPKFHLGNEIVLAASKPLLVINGNITLASDNANNASDITILSTNDPA</sequence>
<accession>A0A0F7L2G7</accession>
<reference evidence="1" key="2">
    <citation type="submission" date="2015-03" db="EMBL/GenBank/DDBJ databases">
        <authorList>
            <person name="Chow C.-E.T."/>
            <person name="Winget D.M."/>
            <person name="White R.A.III."/>
            <person name="Hallam S.J."/>
            <person name="Suttle C.A."/>
        </authorList>
    </citation>
    <scope>NUCLEOTIDE SEQUENCE</scope>
    <source>
        <strain evidence="1">Anoxic2_2</strain>
    </source>
</reference>
<protein>
    <submittedName>
        <fullName evidence="1">Uncharacterized protein</fullName>
    </submittedName>
</protein>
<proteinExistence type="predicted"/>
<evidence type="ECO:0000313" key="1">
    <source>
        <dbReference type="EMBL" id="AKH46754.1"/>
    </source>
</evidence>
<organism evidence="1">
    <name type="scientific">uncultured marine virus</name>
    <dbReference type="NCBI Taxonomy" id="186617"/>
    <lineage>
        <taxon>Viruses</taxon>
        <taxon>environmental samples</taxon>
    </lineage>
</organism>
<reference evidence="1" key="1">
    <citation type="journal article" date="2015" name="Front. Microbiol.">
        <title>Combining genomic sequencing methods to explore viral diversity and reveal potential virus-host interactions.</title>
        <authorList>
            <person name="Chow C.E."/>
            <person name="Winget D.M."/>
            <person name="White R.A.III."/>
            <person name="Hallam S.J."/>
            <person name="Suttle C.A."/>
        </authorList>
    </citation>
    <scope>NUCLEOTIDE SEQUENCE</scope>
    <source>
        <strain evidence="1">Anoxic2_2</strain>
    </source>
</reference>
<name>A0A0F7L2G7_9VIRU</name>